<feature type="region of interest" description="Disordered" evidence="1">
    <location>
        <begin position="616"/>
        <end position="658"/>
    </location>
</feature>
<dbReference type="GO" id="GO:0005737">
    <property type="term" value="C:cytoplasm"/>
    <property type="evidence" value="ECO:0007669"/>
    <property type="project" value="TreeGrafter"/>
</dbReference>
<evidence type="ECO:0000256" key="1">
    <source>
        <dbReference type="SAM" id="MobiDB-lite"/>
    </source>
</evidence>
<feature type="region of interest" description="Disordered" evidence="1">
    <location>
        <begin position="344"/>
        <end position="434"/>
    </location>
</feature>
<evidence type="ECO:0000313" key="4">
    <source>
        <dbReference type="Proteomes" id="UP000769157"/>
    </source>
</evidence>
<feature type="compositionally biased region" description="Basic and acidic residues" evidence="1">
    <location>
        <begin position="514"/>
        <end position="535"/>
    </location>
</feature>
<gene>
    <name evidence="3" type="ORF">OGAPHI_004202</name>
</gene>
<feature type="compositionally biased region" description="Polar residues" evidence="1">
    <location>
        <begin position="633"/>
        <end position="646"/>
    </location>
</feature>
<feature type="region of interest" description="Disordered" evidence="1">
    <location>
        <begin position="287"/>
        <end position="308"/>
    </location>
</feature>
<comment type="caution">
    <text evidence="3">The sequence shown here is derived from an EMBL/GenBank/DDBJ whole genome shotgun (WGS) entry which is preliminary data.</text>
</comment>
<reference evidence="3" key="2">
    <citation type="submission" date="2021-01" db="EMBL/GenBank/DDBJ databases">
        <authorList>
            <person name="Schikora-Tamarit M.A."/>
        </authorList>
    </citation>
    <scope>NUCLEOTIDE SEQUENCE</scope>
    <source>
        <strain evidence="3">CBS6075</strain>
    </source>
</reference>
<proteinExistence type="predicted"/>
<dbReference type="GO" id="GO:0031930">
    <property type="term" value="P:mitochondria-nucleus signaling pathway"/>
    <property type="evidence" value="ECO:0007669"/>
    <property type="project" value="TreeGrafter"/>
</dbReference>
<dbReference type="Proteomes" id="UP000769157">
    <property type="component" value="Unassembled WGS sequence"/>
</dbReference>
<feature type="compositionally biased region" description="Basic residues" evidence="1">
    <location>
        <begin position="97"/>
        <end position="106"/>
    </location>
</feature>
<reference evidence="3" key="1">
    <citation type="journal article" date="2021" name="Open Biol.">
        <title>Shared evolutionary footprints suggest mitochondrial oxidative damage underlies multiple complex I losses in fungi.</title>
        <authorList>
            <person name="Schikora-Tamarit M.A."/>
            <person name="Marcet-Houben M."/>
            <person name="Nosek J."/>
            <person name="Gabaldon T."/>
        </authorList>
    </citation>
    <scope>NUCLEOTIDE SEQUENCE</scope>
    <source>
        <strain evidence="3">CBS6075</strain>
    </source>
</reference>
<feature type="domain" description="Nitrogen regulatory protein areA GATA-like" evidence="2">
    <location>
        <begin position="40"/>
        <end position="67"/>
    </location>
</feature>
<feature type="region of interest" description="Disordered" evidence="1">
    <location>
        <begin position="90"/>
        <end position="156"/>
    </location>
</feature>
<feature type="compositionally biased region" description="Basic and acidic residues" evidence="1">
    <location>
        <begin position="559"/>
        <end position="576"/>
    </location>
</feature>
<dbReference type="InterPro" id="IPR013860">
    <property type="entry name" value="AreA_GATA"/>
</dbReference>
<name>A0A9P8P5R7_9ASCO</name>
<feature type="compositionally biased region" description="Polar residues" evidence="1">
    <location>
        <begin position="142"/>
        <end position="156"/>
    </location>
</feature>
<dbReference type="PANTHER" id="PTHR28014">
    <property type="entry name" value="NEGATIVE REGULATOR OF RAS-CAMP PATHWAY"/>
    <property type="match status" value="1"/>
</dbReference>
<protein>
    <recommendedName>
        <fullName evidence="2">Nitrogen regulatory protein areA GATA-like domain-containing protein</fullName>
    </recommendedName>
</protein>
<dbReference type="PANTHER" id="PTHR28014:SF1">
    <property type="entry name" value="NEGATIVE REGULATOR OF RAS-CAMP PATHWAY"/>
    <property type="match status" value="1"/>
</dbReference>
<dbReference type="AlphaFoldDB" id="A0A9P8P5R7"/>
<feature type="compositionally biased region" description="Basic and acidic residues" evidence="1">
    <location>
        <begin position="344"/>
        <end position="354"/>
    </location>
</feature>
<dbReference type="RefSeq" id="XP_046061217.1">
    <property type="nucleotide sequence ID" value="XM_046205255.1"/>
</dbReference>
<feature type="compositionally biased region" description="Polar residues" evidence="1">
    <location>
        <begin position="425"/>
        <end position="434"/>
    </location>
</feature>
<dbReference type="InterPro" id="IPR053043">
    <property type="entry name" value="Ras-cAMP_regulatory"/>
</dbReference>
<keyword evidence="4" id="KW-1185">Reference proteome</keyword>
<dbReference type="GeneID" id="70236167"/>
<evidence type="ECO:0000313" key="3">
    <source>
        <dbReference type="EMBL" id="KAH3666013.1"/>
    </source>
</evidence>
<feature type="region of interest" description="Disordered" evidence="1">
    <location>
        <begin position="242"/>
        <end position="264"/>
    </location>
</feature>
<dbReference type="Pfam" id="PF08550">
    <property type="entry name" value="GATA_AreA"/>
    <property type="match status" value="1"/>
</dbReference>
<feature type="compositionally biased region" description="Polar residues" evidence="1">
    <location>
        <begin position="380"/>
        <end position="389"/>
    </location>
</feature>
<feature type="compositionally biased region" description="Basic and acidic residues" evidence="1">
    <location>
        <begin position="249"/>
        <end position="259"/>
    </location>
</feature>
<dbReference type="OrthoDB" id="5054775at2759"/>
<feature type="compositionally biased region" description="Low complexity" evidence="1">
    <location>
        <begin position="536"/>
        <end position="547"/>
    </location>
</feature>
<feature type="compositionally biased region" description="Low complexity" evidence="1">
    <location>
        <begin position="292"/>
        <end position="301"/>
    </location>
</feature>
<dbReference type="EMBL" id="JAEUBE010000295">
    <property type="protein sequence ID" value="KAH3666013.1"/>
    <property type="molecule type" value="Genomic_DNA"/>
</dbReference>
<dbReference type="GO" id="GO:0006808">
    <property type="term" value="P:regulation of nitrogen utilization"/>
    <property type="evidence" value="ECO:0007669"/>
    <property type="project" value="TreeGrafter"/>
</dbReference>
<organism evidence="3 4">
    <name type="scientific">Ogataea philodendri</name>
    <dbReference type="NCBI Taxonomy" id="1378263"/>
    <lineage>
        <taxon>Eukaryota</taxon>
        <taxon>Fungi</taxon>
        <taxon>Dikarya</taxon>
        <taxon>Ascomycota</taxon>
        <taxon>Saccharomycotina</taxon>
        <taxon>Pichiomycetes</taxon>
        <taxon>Pichiales</taxon>
        <taxon>Pichiaceae</taxon>
        <taxon>Ogataea</taxon>
    </lineage>
</organism>
<evidence type="ECO:0000259" key="2">
    <source>
        <dbReference type="Pfam" id="PF08550"/>
    </source>
</evidence>
<feature type="region of interest" description="Disordered" evidence="1">
    <location>
        <begin position="493"/>
        <end position="587"/>
    </location>
</feature>
<sequence length="712" mass="79413">MDSLERKKSPPFLELSQSTLQALQQSQSQAQLDFGNVLTLWTTLIKSSDVIKNGKRLENISWRVVNRHILLKNDYDHNDYSALIQISAGKSEQAIPRNKKQIRRHTPPPDAKDKVPLVVETTTESKETTAEVSTSDQESEPESVQNQPQKLTQRNLHHQQNLIRNTPGQANNRGQMFFIENTMSPEPEESPKSVASPKVKSLFDYPATEKKDVLDVPHKAPAPKVLERDRSLERLNQQQLLYGTSRTGAESHHSPRSETQRSQVSLFDKNNSKQDYAQQKILFSSDDEFSDGSDWSSMSGDSDFDDDDIEEEHLDFNKTDVHKNPENPTIKRSLLSGLFLDKMDSSQESSEPKKPKSPRHVVSPVFPPSKPTDRPDLSKASISSTNVNATGDLKITPDNDIPSMLKKSSAAHGHQQDAQRPGVVRNNSSNNPHMVSKSAVSLASFLANSRRPYHSTDIHNGHYERQHESNAPPTATTLLPTALSTHMFLPTMNLHRQPRPGKPLNSRPGPRPYQPERGRDYFAETHASHDHHEESGSVSSSVKSIDIPGSLPRSRSHMHRDPESRSSSRPRLDKRGSSIMPRGSPSAASIEVLTKELPSNLVESINNENKLVHASSTNVHELQHKPRVRSHLNRTGSSSSTLQNGGVSAEEDSGPESEISNNIIANGIMGNKLKLLSAEPEIGPFIDDYQLSSSQAKDDDWEDNLNYHARGW</sequence>
<dbReference type="GO" id="GO:0000122">
    <property type="term" value="P:negative regulation of transcription by RNA polymerase II"/>
    <property type="evidence" value="ECO:0007669"/>
    <property type="project" value="TreeGrafter"/>
</dbReference>
<accession>A0A9P8P5R7</accession>